<dbReference type="Proteomes" id="UP001333110">
    <property type="component" value="Unassembled WGS sequence"/>
</dbReference>
<keyword evidence="3" id="KW-1185">Reference proteome</keyword>
<evidence type="ECO:0000256" key="1">
    <source>
        <dbReference type="SAM" id="MobiDB-lite"/>
    </source>
</evidence>
<dbReference type="AlphaFoldDB" id="A0AAN7N202"/>
<proteinExistence type="predicted"/>
<gene>
    <name evidence="2" type="ORF">QYF61_009969</name>
</gene>
<name>A0AAN7N202_MYCAM</name>
<dbReference type="EMBL" id="JAUNZN010000007">
    <property type="protein sequence ID" value="KAK4818264.1"/>
    <property type="molecule type" value="Genomic_DNA"/>
</dbReference>
<feature type="non-terminal residue" evidence="2">
    <location>
        <position position="107"/>
    </location>
</feature>
<evidence type="ECO:0000313" key="3">
    <source>
        <dbReference type="Proteomes" id="UP001333110"/>
    </source>
</evidence>
<protein>
    <submittedName>
        <fullName evidence="2">Uncharacterized protein</fullName>
    </submittedName>
</protein>
<organism evidence="2 3">
    <name type="scientific">Mycteria americana</name>
    <name type="common">Wood stork</name>
    <dbReference type="NCBI Taxonomy" id="33587"/>
    <lineage>
        <taxon>Eukaryota</taxon>
        <taxon>Metazoa</taxon>
        <taxon>Chordata</taxon>
        <taxon>Craniata</taxon>
        <taxon>Vertebrata</taxon>
        <taxon>Euteleostomi</taxon>
        <taxon>Archelosauria</taxon>
        <taxon>Archosauria</taxon>
        <taxon>Dinosauria</taxon>
        <taxon>Saurischia</taxon>
        <taxon>Theropoda</taxon>
        <taxon>Coelurosauria</taxon>
        <taxon>Aves</taxon>
        <taxon>Neognathae</taxon>
        <taxon>Neoaves</taxon>
        <taxon>Aequornithes</taxon>
        <taxon>Ciconiiformes</taxon>
        <taxon>Ciconiidae</taxon>
        <taxon>Mycteria</taxon>
    </lineage>
</organism>
<accession>A0AAN7N202</accession>
<reference evidence="2 3" key="1">
    <citation type="journal article" date="2023" name="J. Hered.">
        <title>Chromosome-level genome of the wood stork (Mycteria americana) provides insight into avian chromosome evolution.</title>
        <authorList>
            <person name="Flamio R. Jr."/>
            <person name="Ramstad K.M."/>
        </authorList>
    </citation>
    <scope>NUCLEOTIDE SEQUENCE [LARGE SCALE GENOMIC DNA]</scope>
    <source>
        <strain evidence="2">JAX WOST 10</strain>
    </source>
</reference>
<sequence length="107" mass="11581">MHQYRLGTHHLQSSLAEKILGVLVDNKLNISQQHALAAKEANSLLGCIRKSGGDYSPLLSTGKTTPGALCPVLGSLVQGIYGRAGASPVKRKKHDFINAHKNQRSRR</sequence>
<evidence type="ECO:0000313" key="2">
    <source>
        <dbReference type="EMBL" id="KAK4818264.1"/>
    </source>
</evidence>
<comment type="caution">
    <text evidence="2">The sequence shown here is derived from an EMBL/GenBank/DDBJ whole genome shotgun (WGS) entry which is preliminary data.</text>
</comment>
<feature type="region of interest" description="Disordered" evidence="1">
    <location>
        <begin position="87"/>
        <end position="107"/>
    </location>
</feature>